<feature type="coiled-coil region" evidence="8">
    <location>
        <begin position="835"/>
        <end position="862"/>
    </location>
</feature>
<evidence type="ECO:0000256" key="2">
    <source>
        <dbReference type="ARBA" id="ARBA00006461"/>
    </source>
</evidence>
<feature type="transmembrane region" description="Helical" evidence="10">
    <location>
        <begin position="202"/>
        <end position="224"/>
    </location>
</feature>
<dbReference type="PROSITE" id="PS50850">
    <property type="entry name" value="MFS"/>
    <property type="match status" value="1"/>
</dbReference>
<dbReference type="InterPro" id="IPR013256">
    <property type="entry name" value="Chromatin_SPT2"/>
</dbReference>
<organism evidence="12 13">
    <name type="scientific">Lentinula edodes</name>
    <name type="common">Shiitake mushroom</name>
    <name type="synonym">Lentinus edodes</name>
    <dbReference type="NCBI Taxonomy" id="5353"/>
    <lineage>
        <taxon>Eukaryota</taxon>
        <taxon>Fungi</taxon>
        <taxon>Dikarya</taxon>
        <taxon>Basidiomycota</taxon>
        <taxon>Agaricomycotina</taxon>
        <taxon>Agaricomycetes</taxon>
        <taxon>Agaricomycetidae</taxon>
        <taxon>Agaricales</taxon>
        <taxon>Marasmiineae</taxon>
        <taxon>Omphalotaceae</taxon>
        <taxon>Lentinula</taxon>
    </lineage>
</organism>
<dbReference type="GO" id="GO:0022857">
    <property type="term" value="F:transmembrane transporter activity"/>
    <property type="evidence" value="ECO:0007669"/>
    <property type="project" value="InterPro"/>
</dbReference>
<comment type="caution">
    <text evidence="12">The sequence shown here is derived from an EMBL/GenBank/DDBJ whole genome shotgun (WGS) entry which is preliminary data.</text>
</comment>
<dbReference type="PANTHER" id="PTHR23504">
    <property type="entry name" value="MAJOR FACILITATOR SUPERFAMILY DOMAIN-CONTAINING PROTEIN 10"/>
    <property type="match status" value="1"/>
</dbReference>
<keyword evidence="13" id="KW-1185">Reference proteome</keyword>
<dbReference type="SUPFAM" id="SSF103473">
    <property type="entry name" value="MFS general substrate transporter"/>
    <property type="match status" value="1"/>
</dbReference>
<dbReference type="CDD" id="cd17330">
    <property type="entry name" value="MFS_SLC46_TetA_like"/>
    <property type="match status" value="1"/>
</dbReference>
<feature type="compositionally biased region" description="Polar residues" evidence="9">
    <location>
        <begin position="687"/>
        <end position="706"/>
    </location>
</feature>
<dbReference type="InterPro" id="IPR036259">
    <property type="entry name" value="MFS_trans_sf"/>
</dbReference>
<comment type="subcellular location">
    <subcellularLocation>
        <location evidence="1">Membrane</location>
        <topology evidence="1">Multi-pass membrane protein</topology>
    </subcellularLocation>
</comment>
<evidence type="ECO:0000256" key="8">
    <source>
        <dbReference type="SAM" id="Coils"/>
    </source>
</evidence>
<feature type="transmembrane region" description="Helical" evidence="10">
    <location>
        <begin position="353"/>
        <end position="373"/>
    </location>
</feature>
<feature type="region of interest" description="Disordered" evidence="9">
    <location>
        <begin position="469"/>
        <end position="506"/>
    </location>
</feature>
<reference evidence="12 13" key="2">
    <citation type="submission" date="2017-02" db="EMBL/GenBank/DDBJ databases">
        <title>A genome survey and senescence transcriptome analysis in Lentinula edodes.</title>
        <authorList>
            <person name="Sakamoto Y."/>
            <person name="Nakade K."/>
            <person name="Sato S."/>
            <person name="Yoshida Y."/>
            <person name="Miyazaki K."/>
            <person name="Natsume S."/>
            <person name="Konno N."/>
        </authorList>
    </citation>
    <scope>NUCLEOTIDE SEQUENCE [LARGE SCALE GENOMIC DNA]</scope>
    <source>
        <strain evidence="12 13">NBRC 111202</strain>
    </source>
</reference>
<evidence type="ECO:0000313" key="13">
    <source>
        <dbReference type="Proteomes" id="UP000188533"/>
    </source>
</evidence>
<keyword evidence="7 10" id="KW-0472">Membrane</keyword>
<feature type="compositionally biased region" description="Low complexity" evidence="9">
    <location>
        <begin position="753"/>
        <end position="763"/>
    </location>
</feature>
<feature type="transmembrane region" description="Helical" evidence="10">
    <location>
        <begin position="101"/>
        <end position="126"/>
    </location>
</feature>
<reference evidence="12 13" key="1">
    <citation type="submission" date="2016-08" db="EMBL/GenBank/DDBJ databases">
        <authorList>
            <consortium name="Lentinula edodes genome sequencing consortium"/>
            <person name="Sakamoto Y."/>
            <person name="Nakade K."/>
            <person name="Sato S."/>
            <person name="Yoshida Y."/>
            <person name="Miyazaki K."/>
            <person name="Natsume S."/>
            <person name="Konno N."/>
        </authorList>
    </citation>
    <scope>NUCLEOTIDE SEQUENCE [LARGE SCALE GENOMIC DNA]</scope>
    <source>
        <strain evidence="12 13">NBRC 111202</strain>
    </source>
</reference>
<evidence type="ECO:0000256" key="1">
    <source>
        <dbReference type="ARBA" id="ARBA00004141"/>
    </source>
</evidence>
<dbReference type="InterPro" id="IPR020846">
    <property type="entry name" value="MFS_dom"/>
</dbReference>
<evidence type="ECO:0000256" key="4">
    <source>
        <dbReference type="ARBA" id="ARBA00022692"/>
    </source>
</evidence>
<evidence type="ECO:0000256" key="3">
    <source>
        <dbReference type="ARBA" id="ARBA00022448"/>
    </source>
</evidence>
<feature type="transmembrane region" description="Helical" evidence="10">
    <location>
        <begin position="432"/>
        <end position="456"/>
    </location>
</feature>
<feature type="compositionally biased region" description="Polar residues" evidence="9">
    <location>
        <begin position="602"/>
        <end position="616"/>
    </location>
</feature>
<feature type="transmembrane region" description="Helical" evidence="10">
    <location>
        <begin position="67"/>
        <end position="89"/>
    </location>
</feature>
<comment type="similarity">
    <text evidence="2">Belongs to the SPT2 family.</text>
</comment>
<dbReference type="Gene3D" id="1.20.1250.20">
    <property type="entry name" value="MFS general substrate transporter like domains"/>
    <property type="match status" value="1"/>
</dbReference>
<evidence type="ECO:0000256" key="10">
    <source>
        <dbReference type="SAM" id="Phobius"/>
    </source>
</evidence>
<dbReference type="PANTHER" id="PTHR23504:SF15">
    <property type="entry name" value="MAJOR FACILITATOR SUPERFAMILY (MFS) PROFILE DOMAIN-CONTAINING PROTEIN"/>
    <property type="match status" value="1"/>
</dbReference>
<feature type="region of interest" description="Disordered" evidence="9">
    <location>
        <begin position="662"/>
        <end position="792"/>
    </location>
</feature>
<dbReference type="GO" id="GO:0016020">
    <property type="term" value="C:membrane"/>
    <property type="evidence" value="ECO:0007669"/>
    <property type="project" value="UniProtKB-SubCell"/>
</dbReference>
<protein>
    <submittedName>
        <fullName evidence="12">Member of major facilitator superfamily multidrug-dha1 sub-family</fullName>
    </submittedName>
</protein>
<keyword evidence="6 8" id="KW-0175">Coiled coil</keyword>
<evidence type="ECO:0000256" key="5">
    <source>
        <dbReference type="ARBA" id="ARBA00022989"/>
    </source>
</evidence>
<feature type="compositionally biased region" description="Polar residues" evidence="9">
    <location>
        <begin position="575"/>
        <end position="587"/>
    </location>
</feature>
<feature type="region of interest" description="Disordered" evidence="9">
    <location>
        <begin position="520"/>
        <end position="618"/>
    </location>
</feature>
<dbReference type="InterPro" id="IPR011701">
    <property type="entry name" value="MFS"/>
</dbReference>
<feature type="compositionally biased region" description="Basic and acidic residues" evidence="9">
    <location>
        <begin position="662"/>
        <end position="677"/>
    </location>
</feature>
<feature type="domain" description="Major facilitator superfamily (MFS) profile" evidence="11">
    <location>
        <begin position="28"/>
        <end position="470"/>
    </location>
</feature>
<feature type="transmembrane region" description="Helical" evidence="10">
    <location>
        <begin position="385"/>
        <end position="411"/>
    </location>
</feature>
<dbReference type="SMART" id="SM00784">
    <property type="entry name" value="SPT2"/>
    <property type="match status" value="1"/>
</dbReference>
<keyword evidence="5 10" id="KW-1133">Transmembrane helix</keyword>
<gene>
    <name evidence="12" type="ORF">LENED_004647</name>
</gene>
<feature type="compositionally biased region" description="Basic residues" evidence="9">
    <location>
        <begin position="526"/>
        <end position="541"/>
    </location>
</feature>
<evidence type="ECO:0000259" key="11">
    <source>
        <dbReference type="PROSITE" id="PS50850"/>
    </source>
</evidence>
<sequence>MSPQVDEETPLLQVQQDKPQRTPLPWFQFTIVLFLQLAEPLTSQVIYPFLPQLIRDIGITRGDETKVGHYVGLLQSLFFLTQAMTVLHWSRISDRIGRKPVILIGLFGLSMSMYCFGLATTFWGLVLSRSLNGALNGNIGVIKSIMAEMTDATNIAQAYAYMPIAWSTGGVLGPMIGGALARPAEQFPQLFGHNEFLKKYPYFLPCAVPATFSAIAWLVTFLFLEETVQAPAFALPKIFRFKTNNTGKLMISAPEINDVTTEIPDNEKPVPFRKLLNRRVLIAAGNYATLSLVDITFRAIQPLFFSTPVELGGLGLPPSSIGNLLSIFGLLNGVMQVFFFAKLHDYFGSKKTFIMGIASTFPIFACFPILTYLVKSNGGVTPLAWVFVLLQIIFSLSISFSYGAIFIYISAASPNRASLGATNGLSQMTHHYLGGFLVYYVLFTIAALALVAATLLPRKVEAELKKRRLEQEKKDREREAQLRLKHFEQQKKEEEQKKKKEEERKAIEAAVERRKAAEREALLHGPAKKTSSHRASQVRRKAPADNDDDNDGLKSEPLTREELRERKLQAELRRQFTSVKRSTTTGGYQRHGRHLPGGAVDVTTTGPPAPSSSGQSVKARLAAMPNTLTKLNTVKRDTRTIDEILQDRAKAKEQKILDGHEALAFDDWFGTKKKEQTRPSSIGPASGENTPKSTASVARSTGTPPINSAKKLSAKPTPSSRPVPKPSASKPIPRYSEKSEKYSSSKFARPNASSSTSRPSTSISKKRARSSSRSESPRPKRRAISSEELDDVDNESLDVSGLIWGIMGKNRSHYVNMDVFSDDEDMEADASALEREEKRSARIAKEEELVALEEERRHEEDKRRRKMRV</sequence>
<dbReference type="Pfam" id="PF07690">
    <property type="entry name" value="MFS_1"/>
    <property type="match status" value="1"/>
</dbReference>
<dbReference type="Pfam" id="PF08243">
    <property type="entry name" value="SPT2"/>
    <property type="match status" value="1"/>
</dbReference>
<feature type="transmembrane region" description="Helical" evidence="10">
    <location>
        <begin position="320"/>
        <end position="341"/>
    </location>
</feature>
<dbReference type="InterPro" id="IPR001958">
    <property type="entry name" value="Tet-R_TetA/multi-R_MdtG-like"/>
</dbReference>
<evidence type="ECO:0000256" key="6">
    <source>
        <dbReference type="ARBA" id="ARBA00023054"/>
    </source>
</evidence>
<keyword evidence="4 10" id="KW-0812">Transmembrane</keyword>
<proteinExistence type="inferred from homology"/>
<dbReference type="AlphaFoldDB" id="A0A1Q3E6W0"/>
<name>A0A1Q3E6W0_LENED</name>
<dbReference type="Proteomes" id="UP000188533">
    <property type="component" value="Unassembled WGS sequence"/>
</dbReference>
<evidence type="ECO:0000313" key="12">
    <source>
        <dbReference type="EMBL" id="GAW02965.1"/>
    </source>
</evidence>
<dbReference type="EMBL" id="BDGU01000120">
    <property type="protein sequence ID" value="GAW02965.1"/>
    <property type="molecule type" value="Genomic_DNA"/>
</dbReference>
<dbReference type="PRINTS" id="PR01035">
    <property type="entry name" value="TCRTETA"/>
</dbReference>
<accession>A0A1Q3E6W0</accession>
<feature type="compositionally biased region" description="Basic and acidic residues" evidence="9">
    <location>
        <begin position="551"/>
        <end position="574"/>
    </location>
</feature>
<evidence type="ECO:0000256" key="9">
    <source>
        <dbReference type="SAM" id="MobiDB-lite"/>
    </source>
</evidence>
<keyword evidence="3" id="KW-0813">Transport</keyword>
<evidence type="ECO:0000256" key="7">
    <source>
        <dbReference type="ARBA" id="ARBA00023136"/>
    </source>
</evidence>